<sequence>MESESVHPGDIPSTQSNDSDINIDESHLGSICKLEDYAMDKFENTQKSTESNLYPIKVENILWEPSYVQNDTLGYEEHNISMPLIHGFEFKTETDYRSEETSSILDISHSNRFTAHSQESCKAPSIENDSESGKEGESTYLELKTVPYVTYPRTLFDEMDPHFSSDATSSVKAISEASDDTSSFCEETGFYTSHTPEEAVFPIVKQSDLDSQYILPDLDQSLDRIRSKCESSRPSLRDNGTHNVQRKIPSTADVRICRKVGIEPKLTEDGKSQGNLTTNGLPRLYCNPTCLPTRSQQVVLQYIRIPNLLGLLANMLVLGELVRASKLCCIVSSHLLEIINDQPNMLAELRGSAQALSSRVASRTSSQMVSKKELALKILERWKLINPISVTQEQLSANFFACRLKTRLASR</sequence>
<protein>
    <submittedName>
        <fullName evidence="2">Uncharacterized protein</fullName>
    </submittedName>
</protein>
<feature type="region of interest" description="Disordered" evidence="1">
    <location>
        <begin position="116"/>
        <end position="137"/>
    </location>
</feature>
<feature type="region of interest" description="Disordered" evidence="1">
    <location>
        <begin position="1"/>
        <end position="23"/>
    </location>
</feature>
<name>A0ABN7P8Z7_TIMPD</name>
<evidence type="ECO:0000313" key="3">
    <source>
        <dbReference type="Proteomes" id="UP001153148"/>
    </source>
</evidence>
<proteinExistence type="predicted"/>
<keyword evidence="3" id="KW-1185">Reference proteome</keyword>
<organism evidence="2 3">
    <name type="scientific">Timema podura</name>
    <name type="common">Walking stick</name>
    <dbReference type="NCBI Taxonomy" id="61482"/>
    <lineage>
        <taxon>Eukaryota</taxon>
        <taxon>Metazoa</taxon>
        <taxon>Ecdysozoa</taxon>
        <taxon>Arthropoda</taxon>
        <taxon>Hexapoda</taxon>
        <taxon>Insecta</taxon>
        <taxon>Pterygota</taxon>
        <taxon>Neoptera</taxon>
        <taxon>Polyneoptera</taxon>
        <taxon>Phasmatodea</taxon>
        <taxon>Timematodea</taxon>
        <taxon>Timematoidea</taxon>
        <taxon>Timematidae</taxon>
        <taxon>Timema</taxon>
    </lineage>
</organism>
<accession>A0ABN7P8Z7</accession>
<gene>
    <name evidence="2" type="ORF">TPAB3V08_LOCUS11227</name>
</gene>
<dbReference type="EMBL" id="CAJPIN010032924">
    <property type="protein sequence ID" value="CAG2064280.1"/>
    <property type="molecule type" value="Genomic_DNA"/>
</dbReference>
<reference evidence="2" key="1">
    <citation type="submission" date="2021-03" db="EMBL/GenBank/DDBJ databases">
        <authorList>
            <person name="Tran Van P."/>
        </authorList>
    </citation>
    <scope>NUCLEOTIDE SEQUENCE</scope>
</reference>
<evidence type="ECO:0000313" key="2">
    <source>
        <dbReference type="EMBL" id="CAG2064280.1"/>
    </source>
</evidence>
<dbReference type="Proteomes" id="UP001153148">
    <property type="component" value="Unassembled WGS sequence"/>
</dbReference>
<evidence type="ECO:0000256" key="1">
    <source>
        <dbReference type="SAM" id="MobiDB-lite"/>
    </source>
</evidence>
<comment type="caution">
    <text evidence="2">The sequence shown here is derived from an EMBL/GenBank/DDBJ whole genome shotgun (WGS) entry which is preliminary data.</text>
</comment>